<reference evidence="2 3" key="1">
    <citation type="submission" date="2019-07" db="EMBL/GenBank/DDBJ databases">
        <title>Finished genome of Venturia effusa.</title>
        <authorList>
            <person name="Young C.A."/>
            <person name="Cox M.P."/>
            <person name="Ganley A.R.D."/>
            <person name="David W.J."/>
        </authorList>
    </citation>
    <scope>NUCLEOTIDE SEQUENCE [LARGE SCALE GENOMIC DNA]</scope>
    <source>
        <strain evidence="3">albino</strain>
    </source>
</reference>
<evidence type="ECO:0000313" key="3">
    <source>
        <dbReference type="Proteomes" id="UP000316270"/>
    </source>
</evidence>
<dbReference type="AlphaFoldDB" id="A0A517KWR7"/>
<dbReference type="EMBL" id="CP042185">
    <property type="protein sequence ID" value="QDS67825.1"/>
    <property type="molecule type" value="Genomic_DNA"/>
</dbReference>
<accession>A0A517KWR7</accession>
<feature type="region of interest" description="Disordered" evidence="1">
    <location>
        <begin position="1"/>
        <end position="30"/>
    </location>
</feature>
<gene>
    <name evidence="2" type="ORF">FKW77_007257</name>
</gene>
<organism evidence="2 3">
    <name type="scientific">Venturia effusa</name>
    <dbReference type="NCBI Taxonomy" id="50376"/>
    <lineage>
        <taxon>Eukaryota</taxon>
        <taxon>Fungi</taxon>
        <taxon>Dikarya</taxon>
        <taxon>Ascomycota</taxon>
        <taxon>Pezizomycotina</taxon>
        <taxon>Dothideomycetes</taxon>
        <taxon>Pleosporomycetidae</taxon>
        <taxon>Venturiales</taxon>
        <taxon>Venturiaceae</taxon>
        <taxon>Venturia</taxon>
    </lineage>
</organism>
<evidence type="ECO:0000313" key="2">
    <source>
        <dbReference type="EMBL" id="QDS67825.1"/>
    </source>
</evidence>
<dbReference type="Proteomes" id="UP000316270">
    <property type="component" value="Chromosome 1"/>
</dbReference>
<name>A0A517KWR7_9PEZI</name>
<keyword evidence="3" id="KW-1185">Reference proteome</keyword>
<proteinExistence type="predicted"/>
<feature type="compositionally biased region" description="Basic and acidic residues" evidence="1">
    <location>
        <begin position="1"/>
        <end position="10"/>
    </location>
</feature>
<protein>
    <submittedName>
        <fullName evidence="2">Uncharacterized protein</fullName>
    </submittedName>
</protein>
<evidence type="ECO:0000256" key="1">
    <source>
        <dbReference type="SAM" id="MobiDB-lite"/>
    </source>
</evidence>
<sequence length="100" mass="10639">MAARLEHPEVEAQTAALDTPAPFAAGPPKMSIKKEGDAVAGREQVMLAPEPLSSDHSGGGFVGDQDAVDQLMAIFQSALKYQYWNVRMSVVVGQGSDKHT</sequence>